<comment type="caution">
    <text evidence="1">The sequence shown here is derived from an EMBL/GenBank/DDBJ whole genome shotgun (WGS) entry which is preliminary data.</text>
</comment>
<dbReference type="Proteomes" id="UP000774326">
    <property type="component" value="Unassembled WGS sequence"/>
</dbReference>
<reference evidence="1" key="1">
    <citation type="journal article" date="2021" name="Open Biol.">
        <title>Shared evolutionary footprints suggest mitochondrial oxidative damage underlies multiple complex I losses in fungi.</title>
        <authorList>
            <person name="Schikora-Tamarit M.A."/>
            <person name="Marcet-Houben M."/>
            <person name="Nosek J."/>
            <person name="Gabaldon T."/>
        </authorList>
    </citation>
    <scope>NUCLEOTIDE SEQUENCE</scope>
    <source>
        <strain evidence="1">CBS2887</strain>
    </source>
</reference>
<dbReference type="EMBL" id="JAEUBG010000872">
    <property type="protein sequence ID" value="KAH3687292.1"/>
    <property type="molecule type" value="Genomic_DNA"/>
</dbReference>
<proteinExistence type="predicted"/>
<dbReference type="AlphaFoldDB" id="A0A9P8QB23"/>
<keyword evidence="2" id="KW-1185">Reference proteome</keyword>
<name>A0A9P8QB23_WICPI</name>
<accession>A0A9P8QB23</accession>
<sequence>MLYTRLSCRLGRDLSSSFDMYIFIAVENIKDHLTVDPVEVCVVIRIENRNISEDIRKISWKVKIELLVELNHTFRS</sequence>
<evidence type="ECO:0000313" key="2">
    <source>
        <dbReference type="Proteomes" id="UP000774326"/>
    </source>
</evidence>
<gene>
    <name evidence="1" type="ORF">WICPIJ_001715</name>
</gene>
<evidence type="ECO:0000313" key="1">
    <source>
        <dbReference type="EMBL" id="KAH3687292.1"/>
    </source>
</evidence>
<protein>
    <submittedName>
        <fullName evidence="1">Uncharacterized protein</fullName>
    </submittedName>
</protein>
<organism evidence="1 2">
    <name type="scientific">Wickerhamomyces pijperi</name>
    <name type="common">Yeast</name>
    <name type="synonym">Pichia pijperi</name>
    <dbReference type="NCBI Taxonomy" id="599730"/>
    <lineage>
        <taxon>Eukaryota</taxon>
        <taxon>Fungi</taxon>
        <taxon>Dikarya</taxon>
        <taxon>Ascomycota</taxon>
        <taxon>Saccharomycotina</taxon>
        <taxon>Saccharomycetes</taxon>
        <taxon>Phaffomycetales</taxon>
        <taxon>Wickerhamomycetaceae</taxon>
        <taxon>Wickerhamomyces</taxon>
    </lineage>
</organism>
<reference evidence="1" key="2">
    <citation type="submission" date="2021-01" db="EMBL/GenBank/DDBJ databases">
        <authorList>
            <person name="Schikora-Tamarit M.A."/>
        </authorList>
    </citation>
    <scope>NUCLEOTIDE SEQUENCE</scope>
    <source>
        <strain evidence="1">CBS2887</strain>
    </source>
</reference>